<name>A0A5B7FUM3_PORTR</name>
<dbReference type="EMBL" id="VSRR010008392">
    <property type="protein sequence ID" value="MPC48643.1"/>
    <property type="molecule type" value="Genomic_DNA"/>
</dbReference>
<gene>
    <name evidence="1" type="ORF">E2C01_042424</name>
</gene>
<evidence type="ECO:0000313" key="2">
    <source>
        <dbReference type="Proteomes" id="UP000324222"/>
    </source>
</evidence>
<protein>
    <submittedName>
        <fullName evidence="1">Uncharacterized protein</fullName>
    </submittedName>
</protein>
<proteinExistence type="predicted"/>
<sequence length="92" mass="10413">MPPRIHFSQYSHSLAVFPNTPLLLHTPQQHHSLPPSPNPADFITTTSYPPNTIITFSYTFQHHHDAPIIIISFLASPQALPHLQKLNQIDDD</sequence>
<evidence type="ECO:0000313" key="1">
    <source>
        <dbReference type="EMBL" id="MPC48643.1"/>
    </source>
</evidence>
<accession>A0A5B7FUM3</accession>
<dbReference type="AlphaFoldDB" id="A0A5B7FUM3"/>
<dbReference type="Proteomes" id="UP000324222">
    <property type="component" value="Unassembled WGS sequence"/>
</dbReference>
<reference evidence="1 2" key="1">
    <citation type="submission" date="2019-05" db="EMBL/GenBank/DDBJ databases">
        <title>Another draft genome of Portunus trituberculatus and its Hox gene families provides insights of decapod evolution.</title>
        <authorList>
            <person name="Jeong J.-H."/>
            <person name="Song I."/>
            <person name="Kim S."/>
            <person name="Choi T."/>
            <person name="Kim D."/>
            <person name="Ryu S."/>
            <person name="Kim W."/>
        </authorList>
    </citation>
    <scope>NUCLEOTIDE SEQUENCE [LARGE SCALE GENOMIC DNA]</scope>
    <source>
        <tissue evidence="1">Muscle</tissue>
    </source>
</reference>
<keyword evidence="2" id="KW-1185">Reference proteome</keyword>
<organism evidence="1 2">
    <name type="scientific">Portunus trituberculatus</name>
    <name type="common">Swimming crab</name>
    <name type="synonym">Neptunus trituberculatus</name>
    <dbReference type="NCBI Taxonomy" id="210409"/>
    <lineage>
        <taxon>Eukaryota</taxon>
        <taxon>Metazoa</taxon>
        <taxon>Ecdysozoa</taxon>
        <taxon>Arthropoda</taxon>
        <taxon>Crustacea</taxon>
        <taxon>Multicrustacea</taxon>
        <taxon>Malacostraca</taxon>
        <taxon>Eumalacostraca</taxon>
        <taxon>Eucarida</taxon>
        <taxon>Decapoda</taxon>
        <taxon>Pleocyemata</taxon>
        <taxon>Brachyura</taxon>
        <taxon>Eubrachyura</taxon>
        <taxon>Portunoidea</taxon>
        <taxon>Portunidae</taxon>
        <taxon>Portuninae</taxon>
        <taxon>Portunus</taxon>
    </lineage>
</organism>
<comment type="caution">
    <text evidence="1">The sequence shown here is derived from an EMBL/GenBank/DDBJ whole genome shotgun (WGS) entry which is preliminary data.</text>
</comment>